<comment type="caution">
    <text evidence="2">The sequence shown here is derived from an EMBL/GenBank/DDBJ whole genome shotgun (WGS) entry which is preliminary data.</text>
</comment>
<dbReference type="STRING" id="469381.Dpep_1660"/>
<name>D2Z889_9BACT</name>
<dbReference type="EMBL" id="ABTR02000001">
    <property type="protein sequence ID" value="EFC91686.1"/>
    <property type="molecule type" value="Genomic_DNA"/>
</dbReference>
<keyword evidence="1" id="KW-0175">Coiled coil</keyword>
<sequence>MVEKLLSFKEVAGKAGLGESRARTLRERYLKAVPFVGEGRSRRYTEVAASVLSRADELEKQGKRGRTVLNELLGSGSEYGLEDLKEVIENLEGEVAFLKGELSSMRRESSSLRRRVFHLESRVVSLETSGWNLRDFLRSILSFLDEMLDF</sequence>
<dbReference type="PaxDb" id="469381-Dpep_1660"/>
<keyword evidence="3" id="KW-1185">Reference proteome</keyword>
<protein>
    <recommendedName>
        <fullName evidence="4">HTH merR-type domain-containing protein</fullName>
    </recommendedName>
</protein>
<dbReference type="AlphaFoldDB" id="D2Z889"/>
<organism evidence="2 3">
    <name type="scientific">Dethiosulfovibrio peptidovorans DSM 11002</name>
    <dbReference type="NCBI Taxonomy" id="469381"/>
    <lineage>
        <taxon>Bacteria</taxon>
        <taxon>Thermotogati</taxon>
        <taxon>Synergistota</taxon>
        <taxon>Synergistia</taxon>
        <taxon>Synergistales</taxon>
        <taxon>Dethiosulfovibrionaceae</taxon>
        <taxon>Dethiosulfovibrio</taxon>
    </lineage>
</organism>
<evidence type="ECO:0008006" key="4">
    <source>
        <dbReference type="Google" id="ProtNLM"/>
    </source>
</evidence>
<evidence type="ECO:0000313" key="3">
    <source>
        <dbReference type="Proteomes" id="UP000006427"/>
    </source>
</evidence>
<evidence type="ECO:0000256" key="1">
    <source>
        <dbReference type="SAM" id="Coils"/>
    </source>
</evidence>
<feature type="coiled-coil region" evidence="1">
    <location>
        <begin position="81"/>
        <end position="108"/>
    </location>
</feature>
<proteinExistence type="predicted"/>
<accession>D2Z889</accession>
<gene>
    <name evidence="2" type="ORF">Dpep_1660</name>
</gene>
<reference evidence="2 3" key="1">
    <citation type="journal article" date="2010" name="Stand. Genomic Sci.">
        <title>Permanent draft genome sequence of Dethiosulfovibrio peptidovorans type strain (SEBR 4207).</title>
        <authorList>
            <person name="Labutti K."/>
            <person name="Mayilraj S."/>
            <person name="Clum A."/>
            <person name="Lucas S."/>
            <person name="Glavina Del Rio T."/>
            <person name="Nolan M."/>
            <person name="Tice H."/>
            <person name="Cheng J.F."/>
            <person name="Pitluck S."/>
            <person name="Liolios K."/>
            <person name="Ivanova N."/>
            <person name="Mavromatis K."/>
            <person name="Mikhailova N."/>
            <person name="Pati A."/>
            <person name="Goodwin L."/>
            <person name="Chen A."/>
            <person name="Palaniappan K."/>
            <person name="Land M."/>
            <person name="Hauser L."/>
            <person name="Chang Y.J."/>
            <person name="Jeffries C.D."/>
            <person name="Rohde M."/>
            <person name="Spring S."/>
            <person name="Goker M."/>
            <person name="Woyke T."/>
            <person name="Bristow J."/>
            <person name="Eisen J.A."/>
            <person name="Markowitz V."/>
            <person name="Hugenholtz P."/>
            <person name="Kyrpides N.C."/>
            <person name="Klenk H.P."/>
            <person name="Lapidus A."/>
        </authorList>
    </citation>
    <scope>NUCLEOTIDE SEQUENCE [LARGE SCALE GENOMIC DNA]</scope>
    <source>
        <strain evidence="2 3">DSM 11002</strain>
    </source>
</reference>
<dbReference type="Proteomes" id="UP000006427">
    <property type="component" value="Unassembled WGS sequence"/>
</dbReference>
<evidence type="ECO:0000313" key="2">
    <source>
        <dbReference type="EMBL" id="EFC91686.1"/>
    </source>
</evidence>